<reference evidence="12" key="2">
    <citation type="submission" date="2023-05" db="EMBL/GenBank/DDBJ databases">
        <authorList>
            <person name="Schelkunov M.I."/>
        </authorList>
    </citation>
    <scope>NUCLEOTIDE SEQUENCE</scope>
    <source>
        <strain evidence="12">Hsosn_3</strain>
        <tissue evidence="12">Leaf</tissue>
    </source>
</reference>
<feature type="region of interest" description="Disordered" evidence="10">
    <location>
        <begin position="86"/>
        <end position="108"/>
    </location>
</feature>
<dbReference type="SUPFAM" id="SSF46785">
    <property type="entry name" value="Winged helix' DNA-binding domain"/>
    <property type="match status" value="2"/>
</dbReference>
<dbReference type="SMART" id="SM00415">
    <property type="entry name" value="HSF"/>
    <property type="match status" value="2"/>
</dbReference>
<evidence type="ECO:0000256" key="10">
    <source>
        <dbReference type="SAM" id="MobiDB-lite"/>
    </source>
</evidence>
<evidence type="ECO:0000256" key="5">
    <source>
        <dbReference type="ARBA" id="ARBA00023016"/>
    </source>
</evidence>
<evidence type="ECO:0000256" key="9">
    <source>
        <dbReference type="RuleBase" id="RU004020"/>
    </source>
</evidence>
<proteinExistence type="inferred from homology"/>
<gene>
    <name evidence="12" type="ORF">POM88_023759</name>
</gene>
<keyword evidence="7" id="KW-0804">Transcription</keyword>
<dbReference type="AlphaFoldDB" id="A0AAD8IJB8"/>
<evidence type="ECO:0000259" key="11">
    <source>
        <dbReference type="SMART" id="SM00415"/>
    </source>
</evidence>
<evidence type="ECO:0000313" key="13">
    <source>
        <dbReference type="Proteomes" id="UP001237642"/>
    </source>
</evidence>
<accession>A0AAD8IJB8</accession>
<dbReference type="GO" id="GO:0005634">
    <property type="term" value="C:nucleus"/>
    <property type="evidence" value="ECO:0007669"/>
    <property type="project" value="UniProtKB-SubCell"/>
</dbReference>
<dbReference type="EMBL" id="JAUIZM010000005">
    <property type="protein sequence ID" value="KAK1386024.1"/>
    <property type="molecule type" value="Genomic_DNA"/>
</dbReference>
<feature type="domain" description="HSF-type DNA-binding" evidence="11">
    <location>
        <begin position="10"/>
        <end position="125"/>
    </location>
</feature>
<organism evidence="12 13">
    <name type="scientific">Heracleum sosnowskyi</name>
    <dbReference type="NCBI Taxonomy" id="360622"/>
    <lineage>
        <taxon>Eukaryota</taxon>
        <taxon>Viridiplantae</taxon>
        <taxon>Streptophyta</taxon>
        <taxon>Embryophyta</taxon>
        <taxon>Tracheophyta</taxon>
        <taxon>Spermatophyta</taxon>
        <taxon>Magnoliopsida</taxon>
        <taxon>eudicotyledons</taxon>
        <taxon>Gunneridae</taxon>
        <taxon>Pentapetalae</taxon>
        <taxon>asterids</taxon>
        <taxon>campanulids</taxon>
        <taxon>Apiales</taxon>
        <taxon>Apiaceae</taxon>
        <taxon>Apioideae</taxon>
        <taxon>apioid superclade</taxon>
        <taxon>Tordylieae</taxon>
        <taxon>Tordyliinae</taxon>
        <taxon>Heracleum</taxon>
    </lineage>
</organism>
<comment type="similarity">
    <text evidence="9">Belongs to the HSF family.</text>
</comment>
<dbReference type="PANTHER" id="PTHR10015:SF427">
    <property type="entry name" value="HEAT SHOCK FACTOR PROTEIN"/>
    <property type="match status" value="1"/>
</dbReference>
<dbReference type="Pfam" id="PF00447">
    <property type="entry name" value="HSF_DNA-bind"/>
    <property type="match status" value="2"/>
</dbReference>
<evidence type="ECO:0000256" key="7">
    <source>
        <dbReference type="ARBA" id="ARBA00023163"/>
    </source>
</evidence>
<evidence type="ECO:0000256" key="2">
    <source>
        <dbReference type="ARBA" id="ARBA00011233"/>
    </source>
</evidence>
<evidence type="ECO:0000256" key="8">
    <source>
        <dbReference type="ARBA" id="ARBA00023242"/>
    </source>
</evidence>
<keyword evidence="3" id="KW-0597">Phosphoprotein</keyword>
<dbReference type="Gene3D" id="1.10.10.10">
    <property type="entry name" value="Winged helix-like DNA-binding domain superfamily/Winged helix DNA-binding domain"/>
    <property type="match status" value="2"/>
</dbReference>
<dbReference type="Proteomes" id="UP001237642">
    <property type="component" value="Unassembled WGS sequence"/>
</dbReference>
<keyword evidence="5" id="KW-0346">Stress response</keyword>
<evidence type="ECO:0000313" key="12">
    <source>
        <dbReference type="EMBL" id="KAK1386024.1"/>
    </source>
</evidence>
<name>A0AAD8IJB8_9APIA</name>
<evidence type="ECO:0000256" key="3">
    <source>
        <dbReference type="ARBA" id="ARBA00022553"/>
    </source>
</evidence>
<keyword evidence="6" id="KW-0238">DNA-binding</keyword>
<dbReference type="FunFam" id="1.10.10.10:FF:000037">
    <property type="entry name" value="Heat stress transcription factor B-4"/>
    <property type="match status" value="2"/>
</dbReference>
<dbReference type="InterPro" id="IPR036390">
    <property type="entry name" value="WH_DNA-bd_sf"/>
</dbReference>
<comment type="subcellular location">
    <subcellularLocation>
        <location evidence="1">Nucleus</location>
    </subcellularLocation>
</comment>
<evidence type="ECO:0000256" key="1">
    <source>
        <dbReference type="ARBA" id="ARBA00004123"/>
    </source>
</evidence>
<feature type="domain" description="HSF-type DNA-binding" evidence="11">
    <location>
        <begin position="188"/>
        <end position="281"/>
    </location>
</feature>
<dbReference type="InterPro" id="IPR000232">
    <property type="entry name" value="HSF_DNA-bd"/>
</dbReference>
<evidence type="ECO:0000256" key="4">
    <source>
        <dbReference type="ARBA" id="ARBA00023015"/>
    </source>
</evidence>
<protein>
    <recommendedName>
        <fullName evidence="11">HSF-type DNA-binding domain-containing protein</fullName>
    </recommendedName>
</protein>
<dbReference type="PANTHER" id="PTHR10015">
    <property type="entry name" value="HEAT SHOCK TRANSCRIPTION FACTOR"/>
    <property type="match status" value="1"/>
</dbReference>
<reference evidence="12" key="1">
    <citation type="submission" date="2023-02" db="EMBL/GenBank/DDBJ databases">
        <title>Genome of toxic invasive species Heracleum sosnowskyi carries increased number of genes despite the absence of recent whole-genome duplications.</title>
        <authorList>
            <person name="Schelkunov M."/>
            <person name="Shtratnikova V."/>
            <person name="Makarenko M."/>
            <person name="Klepikova A."/>
            <person name="Omelchenko D."/>
            <person name="Novikova G."/>
            <person name="Obukhova E."/>
            <person name="Bogdanov V."/>
            <person name="Penin A."/>
            <person name="Logacheva M."/>
        </authorList>
    </citation>
    <scope>NUCLEOTIDE SEQUENCE</scope>
    <source>
        <strain evidence="12">Hsosn_3</strain>
        <tissue evidence="12">Leaf</tissue>
    </source>
</reference>
<comment type="subunit">
    <text evidence="2">Homotrimer.</text>
</comment>
<feature type="region of interest" description="Disordered" evidence="10">
    <location>
        <begin position="352"/>
        <end position="377"/>
    </location>
</feature>
<dbReference type="GO" id="GO:0043565">
    <property type="term" value="F:sequence-specific DNA binding"/>
    <property type="evidence" value="ECO:0007669"/>
    <property type="project" value="InterPro"/>
</dbReference>
<keyword evidence="4" id="KW-0805">Transcription regulation</keyword>
<dbReference type="GO" id="GO:0003700">
    <property type="term" value="F:DNA-binding transcription factor activity"/>
    <property type="evidence" value="ECO:0007669"/>
    <property type="project" value="InterPro"/>
</dbReference>
<dbReference type="InterPro" id="IPR036388">
    <property type="entry name" value="WH-like_DNA-bd_sf"/>
</dbReference>
<feature type="compositionally biased region" description="Polar residues" evidence="10">
    <location>
        <begin position="366"/>
        <end position="376"/>
    </location>
</feature>
<evidence type="ECO:0000256" key="6">
    <source>
        <dbReference type="ARBA" id="ARBA00023125"/>
    </source>
</evidence>
<keyword evidence="13" id="KW-1185">Reference proteome</keyword>
<keyword evidence="8" id="KW-0539">Nucleus</keyword>
<comment type="caution">
    <text evidence="12">The sequence shown here is derived from an EMBL/GenBank/DDBJ whole genome shotgun (WGS) entry which is preliminary data.</text>
</comment>
<dbReference type="PRINTS" id="PR00056">
    <property type="entry name" value="HSFDOMAIN"/>
</dbReference>
<sequence>MREDYSHRAKPAPFLAKIYEIIDNPDNEDLVSWNANGSSFIVKDAAVFARDLLPKHFKHNTFASFVRQLNNYGFSKLSTNFQEWEHEKDDHSISPPRNAPLDAKSDPVRENKRLKKATLRQEFRKLQCMVQNFASMIEDLSDDAPASAIPVESSGTGDAQESASAHMEIDLNRAIMAKMREDYSHRAKPAPFLAKIYDIIDNPDNEDLVSWNANGSSFIVKDAPVFARDLLPKHFKHNTFASFVRQLNNYGFSKLSTNFQEWEHQKFKRGEKHRLVEIQSKRLSSELSVVQAATSANTRDDHLISLPRNAPLDAKSEPDIVRENKRLKKATLIQEFRKLRCMVQNIASMIEDLSDDEPASEIPVESSGTGDAQESASAHMEIDLNRVIRKYNEGDCSERLPRESGKKVHAKRTGPFRIGANAYELDLPSGMAICHVFNVEHLPSGIS</sequence>